<dbReference type="PROSITE" id="PS50238">
    <property type="entry name" value="RHOGAP"/>
    <property type="match status" value="1"/>
</dbReference>
<feature type="compositionally biased region" description="Pro residues" evidence="2">
    <location>
        <begin position="581"/>
        <end position="600"/>
    </location>
</feature>
<feature type="compositionally biased region" description="Polar residues" evidence="2">
    <location>
        <begin position="490"/>
        <end position="501"/>
    </location>
</feature>
<accession>A0A9P4PDI1</accession>
<dbReference type="OrthoDB" id="185175at2759"/>
<feature type="compositionally biased region" description="Basic residues" evidence="2">
    <location>
        <begin position="124"/>
        <end position="137"/>
    </location>
</feature>
<dbReference type="InterPro" id="IPR000198">
    <property type="entry name" value="RhoGAP_dom"/>
</dbReference>
<name>A0A9P4PDI1_9PLEO</name>
<feature type="region of interest" description="Disordered" evidence="2">
    <location>
        <begin position="1389"/>
        <end position="1452"/>
    </location>
</feature>
<feature type="compositionally biased region" description="Polar residues" evidence="2">
    <location>
        <begin position="1018"/>
        <end position="1034"/>
    </location>
</feature>
<dbReference type="Pfam" id="PF00169">
    <property type="entry name" value="PH"/>
    <property type="match status" value="1"/>
</dbReference>
<feature type="compositionally biased region" description="Basic residues" evidence="2">
    <location>
        <begin position="93"/>
        <end position="116"/>
    </location>
</feature>
<dbReference type="EMBL" id="MU001506">
    <property type="protein sequence ID" value="KAF2441373.1"/>
    <property type="molecule type" value="Genomic_DNA"/>
</dbReference>
<proteinExistence type="predicted"/>
<dbReference type="Gene3D" id="2.30.29.30">
    <property type="entry name" value="Pleckstrin-homology domain (PH domain)/Phosphotyrosine-binding domain (PTB)"/>
    <property type="match status" value="1"/>
</dbReference>
<dbReference type="PANTHER" id="PTHR23176">
    <property type="entry name" value="RHO/RAC/CDC GTPASE-ACTIVATING PROTEIN"/>
    <property type="match status" value="1"/>
</dbReference>
<feature type="compositionally biased region" description="Low complexity" evidence="2">
    <location>
        <begin position="863"/>
        <end position="874"/>
    </location>
</feature>
<feature type="region of interest" description="Disordered" evidence="2">
    <location>
        <begin position="70"/>
        <end position="207"/>
    </location>
</feature>
<protein>
    <submittedName>
        <fullName evidence="5">RhoGAP-domain-containing protein</fullName>
    </submittedName>
</protein>
<gene>
    <name evidence="5" type="ORF">P171DRAFT_457185</name>
</gene>
<feature type="compositionally biased region" description="Polar residues" evidence="2">
    <location>
        <begin position="514"/>
        <end position="540"/>
    </location>
</feature>
<dbReference type="FunFam" id="2.30.29.30:FF:000452">
    <property type="entry name" value="Rho GTPase activator (Bem3)"/>
    <property type="match status" value="1"/>
</dbReference>
<evidence type="ECO:0000256" key="2">
    <source>
        <dbReference type="SAM" id="MobiDB-lite"/>
    </source>
</evidence>
<feature type="region of interest" description="Disordered" evidence="2">
    <location>
        <begin position="1326"/>
        <end position="1360"/>
    </location>
</feature>
<feature type="compositionally biased region" description="Polar residues" evidence="2">
    <location>
        <begin position="1391"/>
        <end position="1401"/>
    </location>
</feature>
<keyword evidence="1" id="KW-0343">GTPase activation</keyword>
<feature type="region of interest" description="Disordered" evidence="2">
    <location>
        <begin position="863"/>
        <end position="883"/>
    </location>
</feature>
<comment type="caution">
    <text evidence="5">The sequence shown here is derived from an EMBL/GenBank/DDBJ whole genome shotgun (WGS) entry which is preliminary data.</text>
</comment>
<feature type="compositionally biased region" description="Basic and acidic residues" evidence="2">
    <location>
        <begin position="952"/>
        <end position="971"/>
    </location>
</feature>
<dbReference type="PANTHER" id="PTHR23176:SF129">
    <property type="entry name" value="RHO GTPASE ACTIVATING PROTEIN AT 16F, ISOFORM E-RELATED"/>
    <property type="match status" value="1"/>
</dbReference>
<feature type="domain" description="PH" evidence="3">
    <location>
        <begin position="812"/>
        <end position="927"/>
    </location>
</feature>
<organism evidence="5 6">
    <name type="scientific">Karstenula rhodostoma CBS 690.94</name>
    <dbReference type="NCBI Taxonomy" id="1392251"/>
    <lineage>
        <taxon>Eukaryota</taxon>
        <taxon>Fungi</taxon>
        <taxon>Dikarya</taxon>
        <taxon>Ascomycota</taxon>
        <taxon>Pezizomycotina</taxon>
        <taxon>Dothideomycetes</taxon>
        <taxon>Pleosporomycetidae</taxon>
        <taxon>Pleosporales</taxon>
        <taxon>Massarineae</taxon>
        <taxon>Didymosphaeriaceae</taxon>
        <taxon>Karstenula</taxon>
    </lineage>
</organism>
<feature type="region of interest" description="Disordered" evidence="2">
    <location>
        <begin position="794"/>
        <end position="814"/>
    </location>
</feature>
<feature type="compositionally biased region" description="Low complexity" evidence="2">
    <location>
        <begin position="795"/>
        <end position="809"/>
    </location>
</feature>
<dbReference type="CDD" id="cd13277">
    <property type="entry name" value="PH_Bem3"/>
    <property type="match status" value="1"/>
</dbReference>
<reference evidence="5" key="1">
    <citation type="journal article" date="2020" name="Stud. Mycol.">
        <title>101 Dothideomycetes genomes: a test case for predicting lifestyles and emergence of pathogens.</title>
        <authorList>
            <person name="Haridas S."/>
            <person name="Albert R."/>
            <person name="Binder M."/>
            <person name="Bloem J."/>
            <person name="Labutti K."/>
            <person name="Salamov A."/>
            <person name="Andreopoulos B."/>
            <person name="Baker S."/>
            <person name="Barry K."/>
            <person name="Bills G."/>
            <person name="Bluhm B."/>
            <person name="Cannon C."/>
            <person name="Castanera R."/>
            <person name="Culley D."/>
            <person name="Daum C."/>
            <person name="Ezra D."/>
            <person name="Gonzalez J."/>
            <person name="Henrissat B."/>
            <person name="Kuo A."/>
            <person name="Liang C."/>
            <person name="Lipzen A."/>
            <person name="Lutzoni F."/>
            <person name="Magnuson J."/>
            <person name="Mondo S."/>
            <person name="Nolan M."/>
            <person name="Ohm R."/>
            <person name="Pangilinan J."/>
            <person name="Park H.-J."/>
            <person name="Ramirez L."/>
            <person name="Alfaro M."/>
            <person name="Sun H."/>
            <person name="Tritt A."/>
            <person name="Yoshinaga Y."/>
            <person name="Zwiers L.-H."/>
            <person name="Turgeon B."/>
            <person name="Goodwin S."/>
            <person name="Spatafora J."/>
            <person name="Crous P."/>
            <person name="Grigoriev I."/>
        </authorList>
    </citation>
    <scope>NUCLEOTIDE SEQUENCE</scope>
    <source>
        <strain evidence="5">CBS 690.94</strain>
    </source>
</reference>
<sequence>MDRVVTHLGPQALPFMAPPPFIGGAASIAGGGPACCWRRMWGGIPAVQPKPCSRDMHTTPDARTRCLSLQRQRHRRCLPRPDPPALPTTRALARPRPRPARRRTRTRTRTLPRPRRVLASASLRVHRTRPWPKRQRPRAPCTSREPSHRACSPPARPTTTPEQRPAPPRNPSIDSATSSMSSASHSLRGAANHGPKPSQDASTSNPPDMAALIAAAGSPEAALLSLWKEKQSASSHSTQLWRLVEKQRAMIIGLQRDLERALKEKDRYRKKLKDYTSQVPPIPGAPQRSDTFDSLVERDESQSPAPSESLDDLAKPNTAAKPAEHKASPLTQETSAAQLLPDSQLAQSPSHSSDAYTAYGPPSAVNSPTDLSAPQLSLTQATPVIGGDGFEAPASKPAQALRKAPPAPLNLSRPMKTSAHLLQADPGEHDDSDYDDTLEVDEIPIVERGRRKTPLKEEATRSKSKKKKSESKSKVSSPQLTEGAEHPPTASLSPRQFSPVQSGLPLSPRHPPANSLNALLSPANSDSSMVAQRSIVSSPLMSPGLPTSPRPGDRPLGSPLPRNPKQTPASPPMSPRSAPDGIPPPTTRAPRQPVPLPPNTPQSYTSPQTARPEVPAQAKQQTLGLDLLKPSSAQLSPEAGDLSSSEHVYRGLVSDQYPDLLLPPNALPSIEVKVSSSRLRPSRMSFLAPKPQEEDPVFHLAIYARSDGKQLWRMEKTIVALPALDAQLKSLCEFSGKLPDRALFSGHAPARVDARRVALNQYFDTILETPMNEQAALVVCEFFSTDIMGAQNGDALAPEPAAPQAAPAPKGRQIKEGYLTKRGKNFGGWKARHFVLDGPEFRYYEMAGGAHLGTIKLLNAQIGKQSQQQTNQSPQRRDDSEDNQYRHAFLILEPKRKDSSSLVRHVLCAESDEERDAWVEALLQHVDWQEGSSPVEGQAPVPARPAVLTKAQGKDSSRSRRKESPEQDRSIKVQALSYDDTVAAEAPMRGPSHRDTKDGHGQSPKAGSFSHEALRQYPSISGPTNGAPIQNLENWGNKPVAVPTTIKDKKRSIFGFGSSKPRGPDPMPDHSPNQQRASDRVIQQNRNVFGIPLAEAVEYTQPIGLGDPIPSVVYRSLEYLRAKNAISEEGIFRLSGSNIVIRALRERFNTEGDVRLLDGQYYDIHAVASLLKLFLRELPASILTRELHLDFLKVLDLDERSKKIQAFNVLVHKLPRVNFELLRHMSSFLIEIVDNAGINKMTVRNVGIVFAPTLNIPAPLISFFLTDYQDIFGMPIDDTSLLNQDARTNDHLGDETRSPRQQVFSDVPTPAYNDPSFQPQVALNQQHWNGGPPSAFPMSNATVYPPPQPPQQQQQHYAQHASYDTGFVPARPSYDSHNYEQQYHGAEGYGNVNSARQSGSAREQKQKRRESSMLLMNVGMAQRKGSNGSNPPRHREDFRSNPMLIREETAFD</sequence>
<dbReference type="Gene3D" id="1.10.555.10">
    <property type="entry name" value="Rho GTPase activation protein"/>
    <property type="match status" value="1"/>
</dbReference>
<dbReference type="Proteomes" id="UP000799764">
    <property type="component" value="Unassembled WGS sequence"/>
</dbReference>
<dbReference type="SMART" id="SM00233">
    <property type="entry name" value="PH"/>
    <property type="match status" value="1"/>
</dbReference>
<feature type="compositionally biased region" description="Basic and acidic residues" evidence="2">
    <location>
        <begin position="1433"/>
        <end position="1452"/>
    </location>
</feature>
<feature type="domain" description="Rho-GAP" evidence="4">
    <location>
        <begin position="1091"/>
        <end position="1283"/>
    </location>
</feature>
<evidence type="ECO:0000259" key="3">
    <source>
        <dbReference type="PROSITE" id="PS50003"/>
    </source>
</evidence>
<evidence type="ECO:0000259" key="4">
    <source>
        <dbReference type="PROSITE" id="PS50238"/>
    </source>
</evidence>
<feature type="region of interest" description="Disordered" evidence="2">
    <location>
        <begin position="272"/>
        <end position="331"/>
    </location>
</feature>
<feature type="region of interest" description="Disordered" evidence="2">
    <location>
        <begin position="930"/>
        <end position="1076"/>
    </location>
</feature>
<evidence type="ECO:0000256" key="1">
    <source>
        <dbReference type="ARBA" id="ARBA00022468"/>
    </source>
</evidence>
<dbReference type="GO" id="GO:0007165">
    <property type="term" value="P:signal transduction"/>
    <property type="evidence" value="ECO:0007669"/>
    <property type="project" value="InterPro"/>
</dbReference>
<keyword evidence="6" id="KW-1185">Reference proteome</keyword>
<dbReference type="PROSITE" id="PS50003">
    <property type="entry name" value="PH_DOMAIN"/>
    <property type="match status" value="1"/>
</dbReference>
<dbReference type="SMART" id="SM00324">
    <property type="entry name" value="RhoGAP"/>
    <property type="match status" value="1"/>
</dbReference>
<feature type="compositionally biased region" description="Acidic residues" evidence="2">
    <location>
        <begin position="428"/>
        <end position="444"/>
    </location>
</feature>
<feature type="compositionally biased region" description="Polar residues" evidence="2">
    <location>
        <begin position="344"/>
        <end position="355"/>
    </location>
</feature>
<dbReference type="InterPro" id="IPR008936">
    <property type="entry name" value="Rho_GTPase_activation_prot"/>
</dbReference>
<dbReference type="GO" id="GO:0005096">
    <property type="term" value="F:GTPase activator activity"/>
    <property type="evidence" value="ECO:0007669"/>
    <property type="project" value="UniProtKB-KW"/>
</dbReference>
<evidence type="ECO:0000313" key="5">
    <source>
        <dbReference type="EMBL" id="KAF2441373.1"/>
    </source>
</evidence>
<dbReference type="InterPro" id="IPR001849">
    <property type="entry name" value="PH_domain"/>
</dbReference>
<dbReference type="SUPFAM" id="SSF50729">
    <property type="entry name" value="PH domain-like"/>
    <property type="match status" value="1"/>
</dbReference>
<feature type="compositionally biased region" description="Polar residues" evidence="2">
    <location>
        <begin position="364"/>
        <end position="382"/>
    </location>
</feature>
<evidence type="ECO:0000313" key="6">
    <source>
        <dbReference type="Proteomes" id="UP000799764"/>
    </source>
</evidence>
<dbReference type="InterPro" id="IPR050729">
    <property type="entry name" value="Rho-GAP"/>
</dbReference>
<dbReference type="Pfam" id="PF00620">
    <property type="entry name" value="RhoGAP"/>
    <property type="match status" value="1"/>
</dbReference>
<dbReference type="GO" id="GO:0005938">
    <property type="term" value="C:cell cortex"/>
    <property type="evidence" value="ECO:0007669"/>
    <property type="project" value="UniProtKB-ARBA"/>
</dbReference>
<dbReference type="SUPFAM" id="SSF48350">
    <property type="entry name" value="GTPase activation domain, GAP"/>
    <property type="match status" value="1"/>
</dbReference>
<feature type="region of interest" description="Disordered" evidence="2">
    <location>
        <begin position="343"/>
        <end position="618"/>
    </location>
</feature>
<feature type="compositionally biased region" description="Low complexity" evidence="2">
    <location>
        <begin position="172"/>
        <end position="190"/>
    </location>
</feature>
<dbReference type="InterPro" id="IPR011993">
    <property type="entry name" value="PH-like_dom_sf"/>
</dbReference>